<dbReference type="AlphaFoldDB" id="Q7RH71"/>
<keyword evidence="1" id="KW-0472">Membrane</keyword>
<dbReference type="InParanoid" id="Q7RH71"/>
<organism evidence="2 3">
    <name type="scientific">Plasmodium yoelii yoelii</name>
    <dbReference type="NCBI Taxonomy" id="73239"/>
    <lineage>
        <taxon>Eukaryota</taxon>
        <taxon>Sar</taxon>
        <taxon>Alveolata</taxon>
        <taxon>Apicomplexa</taxon>
        <taxon>Aconoidasida</taxon>
        <taxon>Haemosporida</taxon>
        <taxon>Plasmodiidae</taxon>
        <taxon>Plasmodium</taxon>
        <taxon>Plasmodium (Vinckeia)</taxon>
    </lineage>
</organism>
<dbReference type="Proteomes" id="UP000008553">
    <property type="component" value="Unassembled WGS sequence"/>
</dbReference>
<protein>
    <submittedName>
        <fullName evidence="2">Uncharacterized protein</fullName>
    </submittedName>
</protein>
<feature type="non-terminal residue" evidence="2">
    <location>
        <position position="39"/>
    </location>
</feature>
<reference evidence="2 3" key="1">
    <citation type="journal article" date="2002" name="Nature">
        <title>Genome sequence and comparative analysis of the model rodent malaria parasite Plasmodium yoelii yoelii.</title>
        <authorList>
            <person name="Carlton J.M."/>
            <person name="Angiuoli S.V."/>
            <person name="Suh B.B."/>
            <person name="Kooij T.W."/>
            <person name="Pertea M."/>
            <person name="Silva J.C."/>
            <person name="Ermolaeva M.D."/>
            <person name="Allen J.E."/>
            <person name="Selengut J.D."/>
            <person name="Koo H.L."/>
            <person name="Peterson J.D."/>
            <person name="Pop M."/>
            <person name="Kosack D.S."/>
            <person name="Shumway M.F."/>
            <person name="Bidwell S.L."/>
            <person name="Shallom S.J."/>
            <person name="van Aken S.E."/>
            <person name="Riedmuller S.B."/>
            <person name="Feldblyum T.V."/>
            <person name="Cho J.K."/>
            <person name="Quackenbush J."/>
            <person name="Sedegah M."/>
            <person name="Shoaibi A."/>
            <person name="Cummings L.M."/>
            <person name="Florens L."/>
            <person name="Yates J.R."/>
            <person name="Raine J.D."/>
            <person name="Sinden R.E."/>
            <person name="Harris M.A."/>
            <person name="Cunningham D.A."/>
            <person name="Preiser P.R."/>
            <person name="Bergman L.W."/>
            <person name="Vaidya A.B."/>
            <person name="van Lin L.H."/>
            <person name="Janse C.J."/>
            <person name="Waters A.P."/>
            <person name="Smith H.O."/>
            <person name="White O.R."/>
            <person name="Salzberg S.L."/>
            <person name="Venter J.C."/>
            <person name="Fraser C.M."/>
            <person name="Hoffman S.L."/>
            <person name="Gardner M.J."/>
            <person name="Carucci D.J."/>
        </authorList>
    </citation>
    <scope>NUCLEOTIDE SEQUENCE [LARGE SCALE GENOMIC DNA]</scope>
    <source>
        <strain evidence="2 3">17XNL</strain>
    </source>
</reference>
<evidence type="ECO:0000313" key="2">
    <source>
        <dbReference type="EMBL" id="EAA15936.1"/>
    </source>
</evidence>
<sequence>MQFYQHLQMCIIFFSFIYSHIQISWVAYNIFKLFFPTFF</sequence>
<gene>
    <name evidence="2" type="ORF">PY04118</name>
</gene>
<evidence type="ECO:0000256" key="1">
    <source>
        <dbReference type="SAM" id="Phobius"/>
    </source>
</evidence>
<feature type="transmembrane region" description="Helical" evidence="1">
    <location>
        <begin position="12"/>
        <end position="31"/>
    </location>
</feature>
<comment type="caution">
    <text evidence="2">The sequence shown here is derived from an EMBL/GenBank/DDBJ whole genome shotgun (WGS) entry which is preliminary data.</text>
</comment>
<keyword evidence="1" id="KW-1133">Transmembrane helix</keyword>
<evidence type="ECO:0000313" key="3">
    <source>
        <dbReference type="Proteomes" id="UP000008553"/>
    </source>
</evidence>
<keyword evidence="1" id="KW-0812">Transmembrane</keyword>
<dbReference type="EMBL" id="AABL01001233">
    <property type="protein sequence ID" value="EAA15936.1"/>
    <property type="molecule type" value="Genomic_DNA"/>
</dbReference>
<name>Q7RH71_PLAYO</name>
<dbReference type="PaxDb" id="73239-Q7RH71"/>
<accession>Q7RH71</accession>
<keyword evidence="3" id="KW-1185">Reference proteome</keyword>
<proteinExistence type="predicted"/>